<name>A0A0G2E387_PHACM</name>
<keyword evidence="4" id="KW-0805">Transcription regulation</keyword>
<evidence type="ECO:0000313" key="13">
    <source>
        <dbReference type="Proteomes" id="UP000053317"/>
    </source>
</evidence>
<evidence type="ECO:0000313" key="12">
    <source>
        <dbReference type="EMBL" id="KKY17527.1"/>
    </source>
</evidence>
<dbReference type="InterPro" id="IPR043129">
    <property type="entry name" value="ATPase_NBD"/>
</dbReference>
<dbReference type="Gene3D" id="3.30.420.40">
    <property type="match status" value="3"/>
</dbReference>
<dbReference type="InterPro" id="IPR004001">
    <property type="entry name" value="Actin_CS"/>
</dbReference>
<dbReference type="GO" id="GO:0016740">
    <property type="term" value="F:transferase activity"/>
    <property type="evidence" value="ECO:0007669"/>
    <property type="project" value="UniProtKB-KW"/>
</dbReference>
<evidence type="ECO:0000256" key="2">
    <source>
        <dbReference type="ARBA" id="ARBA00022763"/>
    </source>
</evidence>
<comment type="subcellular location">
    <subcellularLocation>
        <location evidence="1">Nucleus</location>
    </subcellularLocation>
</comment>
<keyword evidence="5" id="KW-0010">Activator</keyword>
<evidence type="ECO:0000256" key="1">
    <source>
        <dbReference type="ARBA" id="ARBA00004123"/>
    </source>
</evidence>
<dbReference type="GO" id="GO:0005634">
    <property type="term" value="C:nucleus"/>
    <property type="evidence" value="ECO:0007669"/>
    <property type="project" value="UniProtKB-SubCell"/>
</dbReference>
<proteinExistence type="inferred from homology"/>
<dbReference type="Pfam" id="PF00022">
    <property type="entry name" value="Actin"/>
    <property type="match status" value="1"/>
</dbReference>
<dbReference type="Proteomes" id="UP000053317">
    <property type="component" value="Unassembled WGS sequence"/>
</dbReference>
<keyword evidence="2" id="KW-0227">DNA damage</keyword>
<dbReference type="InterPro" id="IPR004000">
    <property type="entry name" value="Actin"/>
</dbReference>
<keyword evidence="8" id="KW-0539">Nucleus</keyword>
<comment type="similarity">
    <text evidence="9">Belongs to the actin family. ARP4 subfamily.</text>
</comment>
<reference evidence="12 13" key="1">
    <citation type="submission" date="2015-05" db="EMBL/GenBank/DDBJ databases">
        <title>Distinctive expansion of gene families associated with plant cell wall degradation and secondary metabolism in the genomes of grapevine trunk pathogens.</title>
        <authorList>
            <person name="Lawrence D.P."/>
            <person name="Travadon R."/>
            <person name="Rolshausen P.E."/>
            <person name="Baumgartner K."/>
        </authorList>
    </citation>
    <scope>NUCLEOTIDE SEQUENCE [LARGE SCALE GENOMIC DNA]</scope>
    <source>
        <strain evidence="12">UCRPC4</strain>
    </source>
</reference>
<dbReference type="PROSITE" id="PS00432">
    <property type="entry name" value="ACTINS_2"/>
    <property type="match status" value="1"/>
</dbReference>
<dbReference type="AlphaFoldDB" id="A0A0G2E387"/>
<evidence type="ECO:0000256" key="7">
    <source>
        <dbReference type="ARBA" id="ARBA00023204"/>
    </source>
</evidence>
<sequence length="473" mass="52155">MSALNPNVAPQVAEYAGDEVSALVLDAGSSTVRVGFAGEDTPKSIVPTSYGELEGKQIFGDHVIDLPKPNLEIKNPMNKDGLVEDWDVAERLWRYSFASKLTGQRPNRALQDWLNDPSQVPNLTQAMKDAVETEKALEDHPLFMTEASWNTSKGKDKAIEIAMENWGTPAFYMGKTGVMAAFASGKATALIIDIGAKVTSVTPVHDGLILKKGVTRSSLAGNFLSSQIRAMLATRTNPITITPHYMVKSKTPVDLDQPANFIARTFDVAPQPSFRRYQEERTIQEFKECVVQVWPGGQPLMQQVNGNQTQEDLLKGLPGRPFEFPDGFNSAFTSERYRVAEALFDTRAYIEPADPEDKQNFPAPTTSQTLPALIKTALQNIDVDLRPHLLSNVVVTGGTSLVHGLNDRLNAELVKMYPSSRIKLHSPGNLAERKFGSWIGGSIMASLGTFHQMWISKKEYEEHGPGIVEKRCK</sequence>
<organism evidence="12 13">
    <name type="scientific">Phaeomoniella chlamydospora</name>
    <name type="common">Phaeoacremonium chlamydosporum</name>
    <dbReference type="NCBI Taxonomy" id="158046"/>
    <lineage>
        <taxon>Eukaryota</taxon>
        <taxon>Fungi</taxon>
        <taxon>Dikarya</taxon>
        <taxon>Ascomycota</taxon>
        <taxon>Pezizomycotina</taxon>
        <taxon>Eurotiomycetes</taxon>
        <taxon>Chaetothyriomycetidae</taxon>
        <taxon>Phaeomoniellales</taxon>
        <taxon>Phaeomoniellaceae</taxon>
        <taxon>Phaeomoniella</taxon>
    </lineage>
</organism>
<comment type="subunit">
    <text evidence="10">Component of the NuA4 histone acetyltransferase complex, of the INO80 chromatin remodeling complex, and of the SWR1 chromatin remodeling complex.</text>
</comment>
<evidence type="ECO:0000256" key="9">
    <source>
        <dbReference type="ARBA" id="ARBA00038320"/>
    </source>
</evidence>
<keyword evidence="12" id="KW-0808">Transferase</keyword>
<reference evidence="12 13" key="2">
    <citation type="submission" date="2015-05" db="EMBL/GenBank/DDBJ databases">
        <authorList>
            <person name="Morales-Cruz A."/>
            <person name="Amrine K.C."/>
            <person name="Cantu D."/>
        </authorList>
    </citation>
    <scope>NUCLEOTIDE SEQUENCE [LARGE SCALE GENOMIC DNA]</scope>
    <source>
        <strain evidence="12">UCRPC4</strain>
    </source>
</reference>
<keyword evidence="7" id="KW-0234">DNA repair</keyword>
<protein>
    <recommendedName>
        <fullName evidence="11">Actin-related protein 4</fullName>
    </recommendedName>
</protein>
<keyword evidence="6" id="KW-0804">Transcription</keyword>
<accession>A0A0G2E387</accession>
<comment type="caution">
    <text evidence="12">The sequence shown here is derived from an EMBL/GenBank/DDBJ whole genome shotgun (WGS) entry which is preliminary data.</text>
</comment>
<evidence type="ECO:0000256" key="3">
    <source>
        <dbReference type="ARBA" id="ARBA00022853"/>
    </source>
</evidence>
<dbReference type="FunFam" id="3.30.420.40:FF:000137">
    <property type="entry name" value="Actin-related protein 4"/>
    <property type="match status" value="1"/>
</dbReference>
<evidence type="ECO:0000256" key="11">
    <source>
        <dbReference type="ARBA" id="ARBA00041020"/>
    </source>
</evidence>
<dbReference type="SMART" id="SM00268">
    <property type="entry name" value="ACTIN"/>
    <property type="match status" value="1"/>
</dbReference>
<evidence type="ECO:0000256" key="4">
    <source>
        <dbReference type="ARBA" id="ARBA00023015"/>
    </source>
</evidence>
<evidence type="ECO:0000256" key="10">
    <source>
        <dbReference type="ARBA" id="ARBA00038661"/>
    </source>
</evidence>
<gene>
    <name evidence="12" type="ORF">UCRPC4_g05500</name>
</gene>
<dbReference type="SUPFAM" id="SSF53067">
    <property type="entry name" value="Actin-like ATPase domain"/>
    <property type="match status" value="2"/>
</dbReference>
<dbReference type="GO" id="GO:0006325">
    <property type="term" value="P:chromatin organization"/>
    <property type="evidence" value="ECO:0007669"/>
    <property type="project" value="UniProtKB-KW"/>
</dbReference>
<dbReference type="PANTHER" id="PTHR11937">
    <property type="entry name" value="ACTIN"/>
    <property type="match status" value="1"/>
</dbReference>
<evidence type="ECO:0000256" key="6">
    <source>
        <dbReference type="ARBA" id="ARBA00023163"/>
    </source>
</evidence>
<dbReference type="GO" id="GO:0006281">
    <property type="term" value="P:DNA repair"/>
    <property type="evidence" value="ECO:0007669"/>
    <property type="project" value="UniProtKB-KW"/>
</dbReference>
<dbReference type="OrthoDB" id="5132116at2759"/>
<dbReference type="Gene3D" id="3.90.640.10">
    <property type="entry name" value="Actin, Chain A, domain 4"/>
    <property type="match status" value="1"/>
</dbReference>
<dbReference type="EMBL" id="LCWF01000143">
    <property type="protein sequence ID" value="KKY17527.1"/>
    <property type="molecule type" value="Genomic_DNA"/>
</dbReference>
<keyword evidence="3" id="KW-0156">Chromatin regulator</keyword>
<evidence type="ECO:0000256" key="8">
    <source>
        <dbReference type="ARBA" id="ARBA00023242"/>
    </source>
</evidence>
<dbReference type="CDD" id="cd13395">
    <property type="entry name" value="ASKHA_NBD_Arp4_ACTL6-like"/>
    <property type="match status" value="1"/>
</dbReference>
<evidence type="ECO:0000256" key="5">
    <source>
        <dbReference type="ARBA" id="ARBA00023159"/>
    </source>
</evidence>
<keyword evidence="13" id="KW-1185">Reference proteome</keyword>